<evidence type="ECO:0000259" key="1">
    <source>
        <dbReference type="Pfam" id="PF17919"/>
    </source>
</evidence>
<dbReference type="InterPro" id="IPR043128">
    <property type="entry name" value="Rev_trsase/Diguanyl_cyclase"/>
</dbReference>
<dbReference type="Gene3D" id="3.30.70.270">
    <property type="match status" value="1"/>
</dbReference>
<dbReference type="PANTHER" id="PTHR34072:SF44">
    <property type="entry name" value="RNA-DIRECTED DNA POLYMERASE"/>
    <property type="match status" value="1"/>
</dbReference>
<dbReference type="SUPFAM" id="SSF56672">
    <property type="entry name" value="DNA/RNA polymerases"/>
    <property type="match status" value="1"/>
</dbReference>
<protein>
    <submittedName>
        <fullName evidence="2">Reverse transcriptase domain-containing protein</fullName>
    </submittedName>
</protein>
<keyword evidence="2" id="KW-0548">Nucleotidyltransferase</keyword>
<dbReference type="InterPro" id="IPR041577">
    <property type="entry name" value="RT_RNaseH_2"/>
</dbReference>
<sequence>MKPPQRPFPFTVHGTKMLERLAGNEYYVSTMVSPVLSKFPIETRDQEKTTFTCHTGTFASVAWLRLMQCSRHVSRCYVSNFHDMVEKTMAVFNGRLLKAILWSKRALSSAIRFLRKGLRLTKPKSMSLQNYLIPPPSKELGSFRGHAVFTGCFIQDFSKIIRPMTISMRRILHYLSDDCIRAFQTLKDRLTEAPILIAPNWDLPFELMCDASDFAIGAVLGQRHEKTLSAYHYASRPD</sequence>
<reference evidence="2" key="2">
    <citation type="submission" date="2022-01" db="EMBL/GenBank/DDBJ databases">
        <authorList>
            <person name="Yamashiro T."/>
            <person name="Shiraishi A."/>
            <person name="Satake H."/>
            <person name="Nakayama K."/>
        </authorList>
    </citation>
    <scope>NUCLEOTIDE SEQUENCE</scope>
</reference>
<reference evidence="2" key="1">
    <citation type="journal article" date="2022" name="Int. J. Mol. Sci.">
        <title>Draft Genome of Tanacetum Coccineum: Genomic Comparison of Closely Related Tanacetum-Family Plants.</title>
        <authorList>
            <person name="Yamashiro T."/>
            <person name="Shiraishi A."/>
            <person name="Nakayama K."/>
            <person name="Satake H."/>
        </authorList>
    </citation>
    <scope>NUCLEOTIDE SEQUENCE</scope>
</reference>
<dbReference type="EMBL" id="BQNB010021444">
    <property type="protein sequence ID" value="GJU06466.1"/>
    <property type="molecule type" value="Genomic_DNA"/>
</dbReference>
<name>A0ABQ5J2D4_9ASTR</name>
<keyword evidence="2" id="KW-0808">Transferase</keyword>
<accession>A0ABQ5J2D4</accession>
<organism evidence="2 3">
    <name type="scientific">Tanacetum coccineum</name>
    <dbReference type="NCBI Taxonomy" id="301880"/>
    <lineage>
        <taxon>Eukaryota</taxon>
        <taxon>Viridiplantae</taxon>
        <taxon>Streptophyta</taxon>
        <taxon>Embryophyta</taxon>
        <taxon>Tracheophyta</taxon>
        <taxon>Spermatophyta</taxon>
        <taxon>Magnoliopsida</taxon>
        <taxon>eudicotyledons</taxon>
        <taxon>Gunneridae</taxon>
        <taxon>Pentapetalae</taxon>
        <taxon>asterids</taxon>
        <taxon>campanulids</taxon>
        <taxon>Asterales</taxon>
        <taxon>Asteraceae</taxon>
        <taxon>Asteroideae</taxon>
        <taxon>Anthemideae</taxon>
        <taxon>Anthemidinae</taxon>
        <taxon>Tanacetum</taxon>
    </lineage>
</organism>
<dbReference type="Pfam" id="PF17919">
    <property type="entry name" value="RT_RNaseH_2"/>
    <property type="match status" value="1"/>
</dbReference>
<evidence type="ECO:0000313" key="2">
    <source>
        <dbReference type="EMBL" id="GJU06466.1"/>
    </source>
</evidence>
<dbReference type="PANTHER" id="PTHR34072">
    <property type="entry name" value="ENZYMATIC POLYPROTEIN-RELATED"/>
    <property type="match status" value="1"/>
</dbReference>
<evidence type="ECO:0000313" key="3">
    <source>
        <dbReference type="Proteomes" id="UP001151760"/>
    </source>
</evidence>
<comment type="caution">
    <text evidence="2">The sequence shown here is derived from an EMBL/GenBank/DDBJ whole genome shotgun (WGS) entry which is preliminary data.</text>
</comment>
<feature type="domain" description="Reverse transcriptase/retrotransposon-derived protein RNase H-like" evidence="1">
    <location>
        <begin position="176"/>
        <end position="236"/>
    </location>
</feature>
<gene>
    <name evidence="2" type="ORF">Tco_1122896</name>
</gene>
<keyword evidence="2" id="KW-0695">RNA-directed DNA polymerase</keyword>
<dbReference type="GO" id="GO:0003964">
    <property type="term" value="F:RNA-directed DNA polymerase activity"/>
    <property type="evidence" value="ECO:0007669"/>
    <property type="project" value="UniProtKB-KW"/>
</dbReference>
<dbReference type="InterPro" id="IPR043502">
    <property type="entry name" value="DNA/RNA_pol_sf"/>
</dbReference>
<keyword evidence="3" id="KW-1185">Reference proteome</keyword>
<dbReference type="Proteomes" id="UP001151760">
    <property type="component" value="Unassembled WGS sequence"/>
</dbReference>
<proteinExistence type="predicted"/>